<reference evidence="7 8" key="1">
    <citation type="submission" date="2024-11" db="EMBL/GenBank/DDBJ databases">
        <title>Chromosome-level genome assembly of the freshwater bivalve Anodonta woodiana.</title>
        <authorList>
            <person name="Chen X."/>
        </authorList>
    </citation>
    <scope>NUCLEOTIDE SEQUENCE [LARGE SCALE GENOMIC DNA]</scope>
    <source>
        <strain evidence="7">MN2024</strain>
        <tissue evidence="7">Gills</tissue>
    </source>
</reference>
<comment type="similarity">
    <text evidence="2">Belongs to the CENP-C/MIF2 family.</text>
</comment>
<evidence type="ECO:0000313" key="8">
    <source>
        <dbReference type="Proteomes" id="UP001634394"/>
    </source>
</evidence>
<feature type="compositionally biased region" description="Polar residues" evidence="5">
    <location>
        <begin position="363"/>
        <end position="374"/>
    </location>
</feature>
<dbReference type="GO" id="GO:0000779">
    <property type="term" value="C:condensed chromosome, centromeric region"/>
    <property type="evidence" value="ECO:0007669"/>
    <property type="project" value="UniProtKB-ARBA"/>
</dbReference>
<dbReference type="InterPro" id="IPR025974">
    <property type="entry name" value="Mif2/CENP-C_cupin"/>
</dbReference>
<feature type="compositionally biased region" description="Polar residues" evidence="5">
    <location>
        <begin position="449"/>
        <end position="459"/>
    </location>
</feature>
<dbReference type="PANTHER" id="PTHR16684:SF11">
    <property type="entry name" value="CENTROMERE PROTEIN C"/>
    <property type="match status" value="1"/>
</dbReference>
<dbReference type="Proteomes" id="UP001634394">
    <property type="component" value="Unassembled WGS sequence"/>
</dbReference>
<keyword evidence="3" id="KW-0238">DNA-binding</keyword>
<dbReference type="GO" id="GO:0003677">
    <property type="term" value="F:DNA binding"/>
    <property type="evidence" value="ECO:0007669"/>
    <property type="project" value="UniProtKB-KW"/>
</dbReference>
<feature type="region of interest" description="Disordered" evidence="5">
    <location>
        <begin position="969"/>
        <end position="994"/>
    </location>
</feature>
<dbReference type="EMBL" id="JBJQND010000008">
    <property type="protein sequence ID" value="KAL3869504.1"/>
    <property type="molecule type" value="Genomic_DNA"/>
</dbReference>
<dbReference type="InterPro" id="IPR028386">
    <property type="entry name" value="CENP-C/Mif2/cnp3"/>
</dbReference>
<gene>
    <name evidence="7" type="ORF">ACJMK2_042176</name>
</gene>
<feature type="domain" description="Mif2/CENP-C cupin" evidence="6">
    <location>
        <begin position="1311"/>
        <end position="1391"/>
    </location>
</feature>
<evidence type="ECO:0000259" key="6">
    <source>
        <dbReference type="Pfam" id="PF11699"/>
    </source>
</evidence>
<comment type="caution">
    <text evidence="7">The sequence shown here is derived from an EMBL/GenBank/DDBJ whole genome shotgun (WGS) entry which is preliminary data.</text>
</comment>
<evidence type="ECO:0000256" key="1">
    <source>
        <dbReference type="ARBA" id="ARBA00004123"/>
    </source>
</evidence>
<feature type="region of interest" description="Disordered" evidence="5">
    <location>
        <begin position="518"/>
        <end position="560"/>
    </location>
</feature>
<keyword evidence="8" id="KW-1185">Reference proteome</keyword>
<name>A0ABD3W6K7_SINWO</name>
<feature type="compositionally biased region" description="Basic and acidic residues" evidence="5">
    <location>
        <begin position="287"/>
        <end position="302"/>
    </location>
</feature>
<feature type="region of interest" description="Disordered" evidence="5">
    <location>
        <begin position="89"/>
        <end position="112"/>
    </location>
</feature>
<keyword evidence="4" id="KW-0539">Nucleus</keyword>
<proteinExistence type="inferred from homology"/>
<evidence type="ECO:0000256" key="2">
    <source>
        <dbReference type="ARBA" id="ARBA00010291"/>
    </source>
</evidence>
<evidence type="ECO:0000313" key="7">
    <source>
        <dbReference type="EMBL" id="KAL3869504.1"/>
    </source>
</evidence>
<feature type="compositionally biased region" description="Basic and acidic residues" evidence="5">
    <location>
        <begin position="99"/>
        <end position="111"/>
    </location>
</feature>
<dbReference type="PANTHER" id="PTHR16684">
    <property type="entry name" value="CENTROMERE PROTEIN C"/>
    <property type="match status" value="1"/>
</dbReference>
<organism evidence="7 8">
    <name type="scientific">Sinanodonta woodiana</name>
    <name type="common">Chinese pond mussel</name>
    <name type="synonym">Anodonta woodiana</name>
    <dbReference type="NCBI Taxonomy" id="1069815"/>
    <lineage>
        <taxon>Eukaryota</taxon>
        <taxon>Metazoa</taxon>
        <taxon>Spiralia</taxon>
        <taxon>Lophotrochozoa</taxon>
        <taxon>Mollusca</taxon>
        <taxon>Bivalvia</taxon>
        <taxon>Autobranchia</taxon>
        <taxon>Heteroconchia</taxon>
        <taxon>Palaeoheterodonta</taxon>
        <taxon>Unionida</taxon>
        <taxon>Unionoidea</taxon>
        <taxon>Unionidae</taxon>
        <taxon>Unioninae</taxon>
        <taxon>Sinanodonta</taxon>
    </lineage>
</organism>
<feature type="region of interest" description="Disordered" evidence="5">
    <location>
        <begin position="443"/>
        <end position="466"/>
    </location>
</feature>
<feature type="compositionally biased region" description="Basic and acidic residues" evidence="5">
    <location>
        <begin position="525"/>
        <end position="540"/>
    </location>
</feature>
<evidence type="ECO:0000256" key="3">
    <source>
        <dbReference type="ARBA" id="ARBA00023125"/>
    </source>
</evidence>
<feature type="region of interest" description="Disordered" evidence="5">
    <location>
        <begin position="680"/>
        <end position="714"/>
    </location>
</feature>
<dbReference type="GO" id="GO:0005634">
    <property type="term" value="C:nucleus"/>
    <property type="evidence" value="ECO:0007669"/>
    <property type="project" value="UniProtKB-SubCell"/>
</dbReference>
<dbReference type="Gene3D" id="2.60.120.10">
    <property type="entry name" value="Jelly Rolls"/>
    <property type="match status" value="1"/>
</dbReference>
<feature type="region of interest" description="Disordered" evidence="5">
    <location>
        <begin position="332"/>
        <end position="374"/>
    </location>
</feature>
<accession>A0ABD3W6K7</accession>
<feature type="region of interest" description="Disordered" evidence="5">
    <location>
        <begin position="267"/>
        <end position="308"/>
    </location>
</feature>
<feature type="compositionally biased region" description="Polar residues" evidence="5">
    <location>
        <begin position="332"/>
        <end position="346"/>
    </location>
</feature>
<dbReference type="InterPro" id="IPR014710">
    <property type="entry name" value="RmlC-like_jellyroll"/>
</dbReference>
<feature type="region of interest" description="Disordered" evidence="5">
    <location>
        <begin position="1"/>
        <end position="43"/>
    </location>
</feature>
<evidence type="ECO:0000256" key="4">
    <source>
        <dbReference type="ARBA" id="ARBA00023242"/>
    </source>
</evidence>
<feature type="compositionally biased region" description="Basic residues" evidence="5">
    <location>
        <begin position="687"/>
        <end position="708"/>
    </location>
</feature>
<protein>
    <recommendedName>
        <fullName evidence="6">Mif2/CENP-C cupin domain-containing protein</fullName>
    </recommendedName>
</protein>
<feature type="region of interest" description="Disordered" evidence="5">
    <location>
        <begin position="877"/>
        <end position="898"/>
    </location>
</feature>
<comment type="subcellular location">
    <subcellularLocation>
        <location evidence="1">Nucleus</location>
    </subcellularLocation>
</comment>
<sequence>MAANVDPRLPLKDKKSFSNESQSKGKLKISEPQASKNTGNPFEWLTNENIGRRTGKDIFGSKVIRKDKYGFENFDDYWSESEADSIINDTSPVSNRSRGTKEERSCKEEVTSKIQPQAIKNTVNPFEWMKNENLGRRTGKDILGSKVIRKDEYGFENFDDYWSESDADSILTDASHISKGSQRRSCPEERTSEHEVTFLSYSKMQDKEQADALVKTLIDEVETGKKLTDDCQMSQDNENLSQDSQCNSVTSSQESVIANTVKKRPSLKLSMIQEGDTKESQTITEPRSADKTRSTSHQKDSISHTYQPLIEASKTFPLDYPTDSATGVMGLPNNNLNHKETSSTQEVSRKAQKLKSTSHEETLNSPNSSLQPSVSVVAQNSNEGELTMKCNVVEDKTVHIVEVVSKPLSSKSLCRKYSVSKTNITVNMTDSVSTASGSMTLNVRKEQGTEPQNPQNITQRRSRTKSKCNFAAERNKSANKSNSGDDNSFLVTKTCSKQLGEEKKELVGTEVNKLPEIVSASVPDSSKDRCSSHVDRKEGVDEGPLSSQPIDVGGNTTGSITRIENSSSSVSFNRTRKRLSFNAMEEQKQLEAISMKSGSSKRVSDDQKQSAEEKFQLSIYTRKSIPSMYENIAEESDASETFLTLAAMSQKSQRIQAEPSVTLEDEFDVVDDGFVFRLSSDDEGKSKGRNGGKNLHNKGSKSKLNRSAKTKELEHEINGTISKATSTDNPKNVDKAKHKKLAISKRKGKVKYTSSKPSNVETETLSKEIANECSQEVEVNQVLNSVNDNDASVRPRKVKRRQSKRKGMSVEEEDVAEVAKNVFDGTYKNIKSKRKRGRHMKNNGLNSGNSLVDNISSISEKLKTNVEENVLHASKQGTLSPTGKEFKNDNQSSMRKRKIDSTMEKMDNINLDIKQKALEVQSSPIKKLITYKMAPLEDIGTKKDEQLIIKHATKKGRKKELVSKIKREKRTRKMKQKQPKSIKNNSVKRVKPMKSKATVVLNAVDSACHMVGDPVQGSVNSTRLSVSSNTHNTPVTGASLNDFSHSEVFKSGVSFRYRKSEAMNLSEDHDSKKPQEIESTHVEGLTPCIIKDNAHRKSRGRRVTINEIVQKLSSQKSQAKLETETAFQDMTQNDSLSVTMPKTPIHIFETTTSKSPEPLWSQIESKIIYPEPAPEGLRRSKRVRLKPLEWYKNERVILEITETDCRIIGVQPSKEAEILKMEDEKRRKRRLRMLLRKQEKAANRRRSSTGANLSVHTELPHNLQMSSSNDIPVLQADTQQEQLLECLAPQNMYEFVGPNGDPATKEDPYVLAIMLNQPFFNMGTLILQPLAEKTEQLVTAFAVCFTIRRGKICVKIHRTSTVMATGDKFFIPIGNVYSLKNLRSDSATLDFIVFKDSDVASTSAFTGTGTEDS</sequence>
<dbReference type="Pfam" id="PF11699">
    <property type="entry name" value="CENP-C_C"/>
    <property type="match status" value="1"/>
</dbReference>
<evidence type="ECO:0000256" key="5">
    <source>
        <dbReference type="SAM" id="MobiDB-lite"/>
    </source>
</evidence>